<organism evidence="2">
    <name type="scientific">Tanacetum cinerariifolium</name>
    <name type="common">Dalmatian daisy</name>
    <name type="synonym">Chrysanthemum cinerariifolium</name>
    <dbReference type="NCBI Taxonomy" id="118510"/>
    <lineage>
        <taxon>Eukaryota</taxon>
        <taxon>Viridiplantae</taxon>
        <taxon>Streptophyta</taxon>
        <taxon>Embryophyta</taxon>
        <taxon>Tracheophyta</taxon>
        <taxon>Spermatophyta</taxon>
        <taxon>Magnoliopsida</taxon>
        <taxon>eudicotyledons</taxon>
        <taxon>Gunneridae</taxon>
        <taxon>Pentapetalae</taxon>
        <taxon>asterids</taxon>
        <taxon>campanulids</taxon>
        <taxon>Asterales</taxon>
        <taxon>Asteraceae</taxon>
        <taxon>Asteroideae</taxon>
        <taxon>Anthemideae</taxon>
        <taxon>Anthemidinae</taxon>
        <taxon>Tanacetum</taxon>
    </lineage>
</organism>
<accession>A0A699ULB8</accession>
<dbReference type="EMBL" id="BKCJ011334249">
    <property type="protein sequence ID" value="GFD22068.1"/>
    <property type="molecule type" value="Genomic_DNA"/>
</dbReference>
<protein>
    <submittedName>
        <fullName evidence="2">Uncharacterized protein</fullName>
    </submittedName>
</protein>
<comment type="caution">
    <text evidence="2">The sequence shown here is derived from an EMBL/GenBank/DDBJ whole genome shotgun (WGS) entry which is preliminary data.</text>
</comment>
<gene>
    <name evidence="2" type="ORF">Tci_894037</name>
</gene>
<evidence type="ECO:0000256" key="1">
    <source>
        <dbReference type="SAM" id="MobiDB-lite"/>
    </source>
</evidence>
<dbReference type="AlphaFoldDB" id="A0A699ULB8"/>
<proteinExistence type="predicted"/>
<name>A0A699ULB8_TANCI</name>
<evidence type="ECO:0000313" key="2">
    <source>
        <dbReference type="EMBL" id="GFD22068.1"/>
    </source>
</evidence>
<sequence length="70" mass="8090">MLNSSALIPIFEESDNSFSDNSSPEFETFSDQTEEMRSGSTTTHADNSFPEYDSFCFEIEPDQTYLERTW</sequence>
<feature type="non-terminal residue" evidence="2">
    <location>
        <position position="70"/>
    </location>
</feature>
<reference evidence="2" key="1">
    <citation type="journal article" date="2019" name="Sci. Rep.">
        <title>Draft genome of Tanacetum cinerariifolium, the natural source of mosquito coil.</title>
        <authorList>
            <person name="Yamashiro T."/>
            <person name="Shiraishi A."/>
            <person name="Satake H."/>
            <person name="Nakayama K."/>
        </authorList>
    </citation>
    <scope>NUCLEOTIDE SEQUENCE</scope>
</reference>
<feature type="region of interest" description="Disordered" evidence="1">
    <location>
        <begin position="13"/>
        <end position="46"/>
    </location>
</feature>